<dbReference type="AlphaFoldDB" id="A0A138AUX3"/>
<organism evidence="4 5">
    <name type="scientific">Tsukamurella pseudospumae</name>
    <dbReference type="NCBI Taxonomy" id="239498"/>
    <lineage>
        <taxon>Bacteria</taxon>
        <taxon>Bacillati</taxon>
        <taxon>Actinomycetota</taxon>
        <taxon>Actinomycetes</taxon>
        <taxon>Mycobacteriales</taxon>
        <taxon>Tsukamurellaceae</taxon>
        <taxon>Tsukamurella</taxon>
    </lineage>
</organism>
<protein>
    <recommendedName>
        <fullName evidence="2">YCII-related domain-containing protein</fullName>
    </recommendedName>
</protein>
<gene>
    <name evidence="4" type="ORF">AXK60_21065</name>
    <name evidence="3" type="ORF">AXK61_23685</name>
</gene>
<comment type="caution">
    <text evidence="4">The sequence shown here is derived from an EMBL/GenBank/DDBJ whole genome shotgun (WGS) entry which is preliminary data.</text>
</comment>
<dbReference type="PANTHER" id="PTHR37828:SF1">
    <property type="entry name" value="YCII-RELATED DOMAIN-CONTAINING PROTEIN"/>
    <property type="match status" value="1"/>
</dbReference>
<evidence type="ECO:0000313" key="6">
    <source>
        <dbReference type="Proteomes" id="UP000070409"/>
    </source>
</evidence>
<dbReference type="Gene3D" id="3.30.70.1060">
    <property type="entry name" value="Dimeric alpha+beta barrel"/>
    <property type="match status" value="1"/>
</dbReference>
<evidence type="ECO:0000259" key="2">
    <source>
        <dbReference type="Pfam" id="PF03795"/>
    </source>
</evidence>
<dbReference type="InterPro" id="IPR011008">
    <property type="entry name" value="Dimeric_a/b-barrel"/>
</dbReference>
<evidence type="ECO:0000313" key="3">
    <source>
        <dbReference type="EMBL" id="KXO96118.1"/>
    </source>
</evidence>
<dbReference type="EMBL" id="LSRE01000022">
    <property type="protein sequence ID" value="KXO96118.1"/>
    <property type="molecule type" value="Genomic_DNA"/>
</dbReference>
<dbReference type="PANTHER" id="PTHR37828">
    <property type="entry name" value="GSR2449 PROTEIN"/>
    <property type="match status" value="1"/>
</dbReference>
<feature type="domain" description="YCII-related" evidence="2">
    <location>
        <begin position="1"/>
        <end position="80"/>
    </location>
</feature>
<evidence type="ECO:0000313" key="4">
    <source>
        <dbReference type="EMBL" id="KXP14255.1"/>
    </source>
</evidence>
<name>A0A138AUX3_9ACTN</name>
<dbReference type="RefSeq" id="WP_068570075.1">
    <property type="nucleotide sequence ID" value="NZ_LSRE01000022.1"/>
</dbReference>
<dbReference type="Pfam" id="PF03795">
    <property type="entry name" value="YCII"/>
    <property type="match status" value="1"/>
</dbReference>
<dbReference type="SUPFAM" id="SSF54909">
    <property type="entry name" value="Dimeric alpha+beta barrel"/>
    <property type="match status" value="1"/>
</dbReference>
<comment type="similarity">
    <text evidence="1">Belongs to the YciI family.</text>
</comment>
<accession>A0A138AUX3</accession>
<dbReference type="Proteomes" id="UP000070258">
    <property type="component" value="Unassembled WGS sequence"/>
</dbReference>
<dbReference type="InterPro" id="IPR005545">
    <property type="entry name" value="YCII"/>
</dbReference>
<evidence type="ECO:0000256" key="1">
    <source>
        <dbReference type="ARBA" id="ARBA00007689"/>
    </source>
</evidence>
<dbReference type="OrthoDB" id="8968203at2"/>
<reference evidence="4" key="3">
    <citation type="submission" date="2016-02" db="EMBL/GenBank/DDBJ databases">
        <authorList>
            <person name="Teng J.L."/>
            <person name="Yang Y."/>
            <person name="Huang Y."/>
            <person name="Guo F."/>
            <person name="Wei W."/>
            <person name="Chen J.H."/>
            <person name="Wong S.Y."/>
            <person name="Lau S.K."/>
            <person name="Woo P.C."/>
        </authorList>
    </citation>
    <scope>NUCLEOTIDE SEQUENCE</scope>
    <source>
        <strain evidence="4">JCM 15929</strain>
    </source>
</reference>
<keyword evidence="6" id="KW-1185">Reference proteome</keyword>
<proteinExistence type="inferred from homology"/>
<dbReference type="EMBL" id="LSRF01000005">
    <property type="protein sequence ID" value="KXP14255.1"/>
    <property type="molecule type" value="Genomic_DNA"/>
</dbReference>
<reference evidence="3 6" key="2">
    <citation type="submission" date="2016-02" db="EMBL/GenBank/DDBJ databases">
        <authorList>
            <person name="Teng J.L."/>
            <person name="Tang Y."/>
            <person name="Huang Y."/>
            <person name="Guo F."/>
            <person name="Wei W."/>
            <person name="Chen J.H."/>
            <person name="Wong S.Y."/>
            <person name="Lau S.K."/>
            <person name="Woo P.C."/>
        </authorList>
    </citation>
    <scope>NUCLEOTIDE SEQUENCE [LARGE SCALE GENOMIC DNA]</scope>
    <source>
        <strain evidence="3 6">JCM 13375</strain>
    </source>
</reference>
<reference evidence="5" key="1">
    <citation type="submission" date="2016-02" db="EMBL/GenBank/DDBJ databases">
        <authorList>
            <person name="Wen L."/>
            <person name="He K."/>
            <person name="Yang H."/>
        </authorList>
    </citation>
    <scope>NUCLEOTIDE SEQUENCE [LARGE SCALE GENOMIC DNA]</scope>
    <source>
        <strain evidence="5">JCM 15929</strain>
    </source>
</reference>
<dbReference type="STRING" id="239498.AXK60_21065"/>
<sequence length="93" mass="10220">MVIVILEYLVPLDRIEAALDDHREWLGRHYDAGDFVASGPRTPRTGGVIIAECSAEKALEAVASDPFALQGLAKHQVLEFVPSRVSPENWAHV</sequence>
<dbReference type="Proteomes" id="UP000070409">
    <property type="component" value="Unassembled WGS sequence"/>
</dbReference>
<evidence type="ECO:0000313" key="5">
    <source>
        <dbReference type="Proteomes" id="UP000070258"/>
    </source>
</evidence>